<accession>A0A6J4SZP4</accession>
<organism evidence="1">
    <name type="scientific">uncultured Sphingomonadaceae bacterium</name>
    <dbReference type="NCBI Taxonomy" id="169976"/>
    <lineage>
        <taxon>Bacteria</taxon>
        <taxon>Pseudomonadati</taxon>
        <taxon>Pseudomonadota</taxon>
        <taxon>Alphaproteobacteria</taxon>
        <taxon>Sphingomonadales</taxon>
        <taxon>Sphingomonadaceae</taxon>
        <taxon>environmental samples</taxon>
    </lineage>
</organism>
<dbReference type="EMBL" id="CADCVX010000304">
    <property type="protein sequence ID" value="CAA9509963.1"/>
    <property type="molecule type" value="Genomic_DNA"/>
</dbReference>
<evidence type="ECO:0000313" key="1">
    <source>
        <dbReference type="EMBL" id="CAA9509963.1"/>
    </source>
</evidence>
<feature type="non-terminal residue" evidence="1">
    <location>
        <position position="1"/>
    </location>
</feature>
<sequence length="133" mass="13313">GRDLLHGGEGADLFLFASAAESTSVNFDNLAGFNPAGGDRIDLPGTVSAMNPAVQGGSLSQGSFDADLSAALGVDQLSAGNAVLFTASSGDMAGRLFLIADGNGQAGYQAGADFVFELTSPPPLTDINASLFI</sequence>
<protein>
    <submittedName>
        <fullName evidence="1">Uncharacterized protein</fullName>
    </submittedName>
</protein>
<dbReference type="SUPFAM" id="SSF51120">
    <property type="entry name" value="beta-Roll"/>
    <property type="match status" value="1"/>
</dbReference>
<reference evidence="1" key="1">
    <citation type="submission" date="2020-02" db="EMBL/GenBank/DDBJ databases">
        <authorList>
            <person name="Meier V. D."/>
        </authorList>
    </citation>
    <scope>NUCLEOTIDE SEQUENCE</scope>
    <source>
        <strain evidence="1">AVDCRST_MAG91</strain>
    </source>
</reference>
<name>A0A6J4SZP4_9SPHN</name>
<dbReference type="NCBIfam" id="NF041519">
    <property type="entry name" value="bluetail"/>
    <property type="match status" value="1"/>
</dbReference>
<dbReference type="AlphaFoldDB" id="A0A6J4SZP4"/>
<proteinExistence type="predicted"/>
<dbReference type="Gene3D" id="2.150.10.10">
    <property type="entry name" value="Serralysin-like metalloprotease, C-terminal"/>
    <property type="match status" value="1"/>
</dbReference>
<dbReference type="InterPro" id="IPR011049">
    <property type="entry name" value="Serralysin-like_metalloprot_C"/>
</dbReference>
<gene>
    <name evidence="1" type="ORF">AVDCRST_MAG91-1567</name>
</gene>
<dbReference type="InterPro" id="IPR048165">
    <property type="entry name" value="Bluetail_dom"/>
</dbReference>